<evidence type="ECO:0000313" key="3">
    <source>
        <dbReference type="EMBL" id="KAG9465030.1"/>
    </source>
</evidence>
<organism evidence="3 4">
    <name type="scientific">Eleutherodactylus coqui</name>
    <name type="common">Puerto Rican coqui</name>
    <dbReference type="NCBI Taxonomy" id="57060"/>
    <lineage>
        <taxon>Eukaryota</taxon>
        <taxon>Metazoa</taxon>
        <taxon>Chordata</taxon>
        <taxon>Craniata</taxon>
        <taxon>Vertebrata</taxon>
        <taxon>Euteleostomi</taxon>
        <taxon>Amphibia</taxon>
        <taxon>Batrachia</taxon>
        <taxon>Anura</taxon>
        <taxon>Neobatrachia</taxon>
        <taxon>Hyloidea</taxon>
        <taxon>Eleutherodactylidae</taxon>
        <taxon>Eleutherodactylinae</taxon>
        <taxon>Eleutherodactylus</taxon>
        <taxon>Eleutherodactylus</taxon>
    </lineage>
</organism>
<comment type="caution">
    <text evidence="3">The sequence shown here is derived from an EMBL/GenBank/DDBJ whole genome shotgun (WGS) entry which is preliminary data.</text>
</comment>
<dbReference type="Pfam" id="PF14912">
    <property type="entry name" value="THEG"/>
    <property type="match status" value="2"/>
</dbReference>
<dbReference type="SMART" id="SM00705">
    <property type="entry name" value="THEG"/>
    <property type="match status" value="6"/>
</dbReference>
<keyword evidence="1" id="KW-0677">Repeat</keyword>
<feature type="region of interest" description="Disordered" evidence="2">
    <location>
        <begin position="113"/>
        <end position="150"/>
    </location>
</feature>
<accession>A0A8J6BJV9</accession>
<dbReference type="AlphaFoldDB" id="A0A8J6BJV9"/>
<dbReference type="PANTHER" id="PTHR15901:SF16">
    <property type="entry name" value="TESTICULAR HAPLOID EXPRESSED GENE PROTEIN"/>
    <property type="match status" value="1"/>
</dbReference>
<gene>
    <name evidence="3" type="ORF">GDO78_019041</name>
</gene>
<evidence type="ECO:0000313" key="4">
    <source>
        <dbReference type="Proteomes" id="UP000770717"/>
    </source>
</evidence>
<dbReference type="InterPro" id="IPR006623">
    <property type="entry name" value="THEG"/>
</dbReference>
<dbReference type="Proteomes" id="UP000770717">
    <property type="component" value="Unassembled WGS sequence"/>
</dbReference>
<reference evidence="3" key="1">
    <citation type="thesis" date="2020" institute="ProQuest LLC" country="789 East Eisenhower Parkway, Ann Arbor, MI, USA">
        <title>Comparative Genomics and Chromosome Evolution.</title>
        <authorList>
            <person name="Mudd A.B."/>
        </authorList>
    </citation>
    <scope>NUCLEOTIDE SEQUENCE</scope>
    <source>
        <strain evidence="3">HN-11 Male</strain>
        <tissue evidence="3">Kidney and liver</tissue>
    </source>
</reference>
<protein>
    <recommendedName>
        <fullName evidence="5">Testicular haploid expressed gene protein-like</fullName>
    </recommendedName>
</protein>
<name>A0A8J6BJV9_ELECQ</name>
<proteinExistence type="predicted"/>
<dbReference type="EMBL" id="WNTK01003588">
    <property type="protein sequence ID" value="KAG9465030.1"/>
    <property type="molecule type" value="Genomic_DNA"/>
</dbReference>
<evidence type="ECO:0000256" key="1">
    <source>
        <dbReference type="ARBA" id="ARBA00022737"/>
    </source>
</evidence>
<dbReference type="InterPro" id="IPR042401">
    <property type="entry name" value="SPMAP2-like"/>
</dbReference>
<dbReference type="GO" id="GO:0007283">
    <property type="term" value="P:spermatogenesis"/>
    <property type="evidence" value="ECO:0007669"/>
    <property type="project" value="TreeGrafter"/>
</dbReference>
<dbReference type="OrthoDB" id="25466at2759"/>
<sequence>MWAAPGSLSPGSRLDLLARPKVNFLKHRDRPSVYWQNKTGRGSTYSLTARQNELAQHKAVNGMYKEDRPSPNWPVKPSAVQAVPSPRLEKLAQAKSISQEWREERSAYTRVTEAAKRASAGPRTEQLARPKNRAAHSLSSTPKSQPEDGNAFFNPEKVSAPTARTEALSVPKAEHPQYQHDLTVLQRVPASALYTQASDRVCQLAKPKTRKAIFEGYDPYRISAAAKRADASPRILELCIPPAHRQHPTKI</sequence>
<evidence type="ECO:0000256" key="2">
    <source>
        <dbReference type="SAM" id="MobiDB-lite"/>
    </source>
</evidence>
<keyword evidence="4" id="KW-1185">Reference proteome</keyword>
<dbReference type="PANTHER" id="PTHR15901">
    <property type="entry name" value="TESTICULAR HAPLOID EXPRESSED GENE PROTEIN"/>
    <property type="match status" value="1"/>
</dbReference>
<evidence type="ECO:0008006" key="5">
    <source>
        <dbReference type="Google" id="ProtNLM"/>
    </source>
</evidence>